<dbReference type="InterPro" id="IPR029001">
    <property type="entry name" value="ITPase-like_fam"/>
</dbReference>
<dbReference type="Gene3D" id="3.90.950.10">
    <property type="match status" value="1"/>
</dbReference>
<sequence length="196" mass="22104">MELDNLFQREIILASQSPRRRHLLKQMGFSNVRIVSIDVDESLDCDIKPEEAAEFLARRKSEVYAESLSKDSILITADTTVVMGNAILNKPENAIKAAQTLNVLSGKTHKVITACCLRTNKAIKSFSQTSIVKFKNLTEEEISYYIQNYAPYDKAGAYGIQEWIGLTGIEKIEGDFYTIMGLPCQRLFEEIKKITS</sequence>
<dbReference type="Pfam" id="PF02545">
    <property type="entry name" value="Maf"/>
    <property type="match status" value="1"/>
</dbReference>
<evidence type="ECO:0000313" key="4">
    <source>
        <dbReference type="EMBL" id="HIW87795.1"/>
    </source>
</evidence>
<reference evidence="4" key="2">
    <citation type="submission" date="2021-04" db="EMBL/GenBank/DDBJ databases">
        <authorList>
            <person name="Gilroy R."/>
        </authorList>
    </citation>
    <scope>NUCLEOTIDE SEQUENCE</scope>
    <source>
        <strain evidence="4">Gambia16-930</strain>
    </source>
</reference>
<evidence type="ECO:0000256" key="2">
    <source>
        <dbReference type="ARBA" id="ARBA00022801"/>
    </source>
</evidence>
<comment type="cofactor">
    <cofactor evidence="1">
        <name>a divalent metal cation</name>
        <dbReference type="ChEBI" id="CHEBI:60240"/>
    </cofactor>
</comment>
<dbReference type="AlphaFoldDB" id="A0A9D1UIM4"/>
<accession>A0A9D1UIM4</accession>
<dbReference type="PANTHER" id="PTHR43213">
    <property type="entry name" value="BIFUNCTIONAL DTTP/UTP PYROPHOSPHATASE/METHYLTRANSFERASE PROTEIN-RELATED"/>
    <property type="match status" value="1"/>
</dbReference>
<feature type="non-terminal residue" evidence="4">
    <location>
        <position position="196"/>
    </location>
</feature>
<evidence type="ECO:0000256" key="3">
    <source>
        <dbReference type="ARBA" id="ARBA00023080"/>
    </source>
</evidence>
<name>A0A9D1UIM4_9BACT</name>
<dbReference type="InterPro" id="IPR003697">
    <property type="entry name" value="Maf-like"/>
</dbReference>
<dbReference type="CDD" id="cd00555">
    <property type="entry name" value="Maf"/>
    <property type="match status" value="1"/>
</dbReference>
<proteinExistence type="inferred from homology"/>
<keyword evidence="2" id="KW-0378">Hydrolase</keyword>
<dbReference type="NCBIfam" id="TIGR00172">
    <property type="entry name" value="maf"/>
    <property type="match status" value="1"/>
</dbReference>
<dbReference type="HAMAP" id="MF_00528">
    <property type="entry name" value="Maf"/>
    <property type="match status" value="1"/>
</dbReference>
<dbReference type="GO" id="GO:0047429">
    <property type="term" value="F:nucleoside triphosphate diphosphatase activity"/>
    <property type="evidence" value="ECO:0007669"/>
    <property type="project" value="InterPro"/>
</dbReference>
<dbReference type="PANTHER" id="PTHR43213:SF5">
    <property type="entry name" value="BIFUNCTIONAL DTTP_UTP PYROPHOSPHATASE_METHYLTRANSFERASE PROTEIN-RELATED"/>
    <property type="match status" value="1"/>
</dbReference>
<evidence type="ECO:0000256" key="1">
    <source>
        <dbReference type="ARBA" id="ARBA00001968"/>
    </source>
</evidence>
<organism evidence="4 5">
    <name type="scientific">Candidatus Onthomorpha intestinigallinarum</name>
    <dbReference type="NCBI Taxonomy" id="2840880"/>
    <lineage>
        <taxon>Bacteria</taxon>
        <taxon>Pseudomonadati</taxon>
        <taxon>Bacteroidota</taxon>
        <taxon>Bacteroidia</taxon>
        <taxon>Bacteroidales</taxon>
        <taxon>Candidatus Onthomorpha</taxon>
    </lineage>
</organism>
<gene>
    <name evidence="4" type="primary">maf</name>
    <name evidence="4" type="ORF">IAC47_05935</name>
</gene>
<comment type="caution">
    <text evidence="4">The sequence shown here is derived from an EMBL/GenBank/DDBJ whole genome shotgun (WGS) entry which is preliminary data.</text>
</comment>
<dbReference type="GO" id="GO:0009117">
    <property type="term" value="P:nucleotide metabolic process"/>
    <property type="evidence" value="ECO:0007669"/>
    <property type="project" value="UniProtKB-KW"/>
</dbReference>
<dbReference type="PIRSF" id="PIRSF006305">
    <property type="entry name" value="Maf"/>
    <property type="match status" value="1"/>
</dbReference>
<keyword evidence="3" id="KW-0546">Nucleotide metabolism</keyword>
<dbReference type="Proteomes" id="UP000824267">
    <property type="component" value="Unassembled WGS sequence"/>
</dbReference>
<protein>
    <submittedName>
        <fullName evidence="4">Septum formation protein Maf</fullName>
    </submittedName>
</protein>
<dbReference type="EMBL" id="DXGG01000188">
    <property type="protein sequence ID" value="HIW87795.1"/>
    <property type="molecule type" value="Genomic_DNA"/>
</dbReference>
<dbReference type="SUPFAM" id="SSF52972">
    <property type="entry name" value="ITPase-like"/>
    <property type="match status" value="1"/>
</dbReference>
<reference evidence="4" key="1">
    <citation type="journal article" date="2021" name="PeerJ">
        <title>Extensive microbial diversity within the chicken gut microbiome revealed by metagenomics and culture.</title>
        <authorList>
            <person name="Gilroy R."/>
            <person name="Ravi A."/>
            <person name="Getino M."/>
            <person name="Pursley I."/>
            <person name="Horton D.L."/>
            <person name="Alikhan N.F."/>
            <person name="Baker D."/>
            <person name="Gharbi K."/>
            <person name="Hall N."/>
            <person name="Watson M."/>
            <person name="Adriaenssens E.M."/>
            <person name="Foster-Nyarko E."/>
            <person name="Jarju S."/>
            <person name="Secka A."/>
            <person name="Antonio M."/>
            <person name="Oren A."/>
            <person name="Chaudhuri R.R."/>
            <person name="La Ragione R."/>
            <person name="Hildebrand F."/>
            <person name="Pallen M.J."/>
        </authorList>
    </citation>
    <scope>NUCLEOTIDE SEQUENCE</scope>
    <source>
        <strain evidence="4">Gambia16-930</strain>
    </source>
</reference>
<evidence type="ECO:0000313" key="5">
    <source>
        <dbReference type="Proteomes" id="UP000824267"/>
    </source>
</evidence>